<keyword evidence="3" id="KW-1185">Reference proteome</keyword>
<dbReference type="InterPro" id="IPR001387">
    <property type="entry name" value="Cro/C1-type_HTH"/>
</dbReference>
<dbReference type="RefSeq" id="WP_301182926.1">
    <property type="nucleotide sequence ID" value="NZ_JAZHFS010000001.1"/>
</dbReference>
<comment type="caution">
    <text evidence="2">The sequence shown here is derived from an EMBL/GenBank/DDBJ whole genome shotgun (WGS) entry which is preliminary data.</text>
</comment>
<evidence type="ECO:0000259" key="1">
    <source>
        <dbReference type="PROSITE" id="PS50943"/>
    </source>
</evidence>
<dbReference type="PROSITE" id="PS50943">
    <property type="entry name" value="HTH_CROC1"/>
    <property type="match status" value="1"/>
</dbReference>
<dbReference type="Proteomes" id="UP001498469">
    <property type="component" value="Unassembled WGS sequence"/>
</dbReference>
<dbReference type="EMBL" id="JAZHFS010000001">
    <property type="protein sequence ID" value="MEF2110928.1"/>
    <property type="molecule type" value="Genomic_DNA"/>
</dbReference>
<dbReference type="InterPro" id="IPR010982">
    <property type="entry name" value="Lambda_DNA-bd_dom_sf"/>
</dbReference>
<dbReference type="SUPFAM" id="SSF47413">
    <property type="entry name" value="lambda repressor-like DNA-binding domains"/>
    <property type="match status" value="1"/>
</dbReference>
<dbReference type="Pfam" id="PF01381">
    <property type="entry name" value="HTH_3"/>
    <property type="match status" value="1"/>
</dbReference>
<evidence type="ECO:0000313" key="2">
    <source>
        <dbReference type="EMBL" id="MEF2110928.1"/>
    </source>
</evidence>
<gene>
    <name evidence="2" type="ORF">SJI18_01240</name>
</gene>
<name>A0ABU7UI68_9CLOT</name>
<sequence length="64" mass="7235">MRYLHNMTQTELAKKTGLSQSYISKLSLEAKSPTLEVVALISTALNICPFELMEVILQDNEHLE</sequence>
<proteinExistence type="predicted"/>
<reference evidence="2 3" key="1">
    <citation type="submission" date="2023-11" db="EMBL/GenBank/DDBJ databases">
        <title>Draft genome sequence of a psychrophilic Clostridium strain from permafrost water brine.</title>
        <authorList>
            <person name="Shcherbakova V.A."/>
            <person name="Trubitsyn V.E."/>
            <person name="Zakharyuk A.G."/>
        </authorList>
    </citation>
    <scope>NUCLEOTIDE SEQUENCE [LARGE SCALE GENOMIC DNA]</scope>
    <source>
        <strain evidence="2 3">14F</strain>
    </source>
</reference>
<dbReference type="Gene3D" id="1.10.260.40">
    <property type="entry name" value="lambda repressor-like DNA-binding domains"/>
    <property type="match status" value="1"/>
</dbReference>
<accession>A0ABU7UI68</accession>
<protein>
    <submittedName>
        <fullName evidence="2">Helix-turn-helix transcriptional regulator</fullName>
    </submittedName>
</protein>
<organism evidence="2 3">
    <name type="scientific">Clostridium frigoriphilum</name>
    <dbReference type="NCBI Taxonomy" id="443253"/>
    <lineage>
        <taxon>Bacteria</taxon>
        <taxon>Bacillati</taxon>
        <taxon>Bacillota</taxon>
        <taxon>Clostridia</taxon>
        <taxon>Eubacteriales</taxon>
        <taxon>Clostridiaceae</taxon>
        <taxon>Clostridium</taxon>
    </lineage>
</organism>
<dbReference type="CDD" id="cd00093">
    <property type="entry name" value="HTH_XRE"/>
    <property type="match status" value="1"/>
</dbReference>
<evidence type="ECO:0000313" key="3">
    <source>
        <dbReference type="Proteomes" id="UP001498469"/>
    </source>
</evidence>
<feature type="domain" description="HTH cro/C1-type" evidence="1">
    <location>
        <begin position="5"/>
        <end position="53"/>
    </location>
</feature>